<name>A0A918BT12_9ACTN</name>
<protein>
    <submittedName>
        <fullName evidence="2">Uncharacterized protein</fullName>
    </submittedName>
</protein>
<dbReference type="AlphaFoldDB" id="A0A918BT12"/>
<evidence type="ECO:0000313" key="2">
    <source>
        <dbReference type="EMBL" id="GGQ87748.1"/>
    </source>
</evidence>
<dbReference type="Proteomes" id="UP000620156">
    <property type="component" value="Unassembled WGS sequence"/>
</dbReference>
<evidence type="ECO:0000313" key="3">
    <source>
        <dbReference type="Proteomes" id="UP000620156"/>
    </source>
</evidence>
<gene>
    <name evidence="2" type="ORF">GCM10010145_66400</name>
</gene>
<keyword evidence="3" id="KW-1185">Reference proteome</keyword>
<evidence type="ECO:0000256" key="1">
    <source>
        <dbReference type="SAM" id="MobiDB-lite"/>
    </source>
</evidence>
<feature type="compositionally biased region" description="Basic and acidic residues" evidence="1">
    <location>
        <begin position="70"/>
        <end position="81"/>
    </location>
</feature>
<proteinExistence type="predicted"/>
<feature type="region of interest" description="Disordered" evidence="1">
    <location>
        <begin position="61"/>
        <end position="91"/>
    </location>
</feature>
<reference evidence="2" key="1">
    <citation type="journal article" date="2014" name="Int. J. Syst. Evol. Microbiol.">
        <title>Complete genome sequence of Corynebacterium casei LMG S-19264T (=DSM 44701T), isolated from a smear-ripened cheese.</title>
        <authorList>
            <consortium name="US DOE Joint Genome Institute (JGI-PGF)"/>
            <person name="Walter F."/>
            <person name="Albersmeier A."/>
            <person name="Kalinowski J."/>
            <person name="Ruckert C."/>
        </authorList>
    </citation>
    <scope>NUCLEOTIDE SEQUENCE</scope>
    <source>
        <strain evidence="2">JCM 3131</strain>
    </source>
</reference>
<organism evidence="2 3">
    <name type="scientific">Streptomyces ruber</name>
    <dbReference type="NCBI Taxonomy" id="83378"/>
    <lineage>
        <taxon>Bacteria</taxon>
        <taxon>Bacillati</taxon>
        <taxon>Actinomycetota</taxon>
        <taxon>Actinomycetes</taxon>
        <taxon>Kitasatosporales</taxon>
        <taxon>Streptomycetaceae</taxon>
        <taxon>Streptomyces</taxon>
    </lineage>
</organism>
<sequence length="91" mass="9309">MHAEFSGHTASAGHGRVVVRAPAYGAEAHRDEPRQFVAYGADGLCAGLLRAGRVPSEVRAVIPPGSGAEGDGKRASRHVREAALPPDGTAA</sequence>
<reference evidence="2" key="2">
    <citation type="submission" date="2020-09" db="EMBL/GenBank/DDBJ databases">
        <authorList>
            <person name="Sun Q."/>
            <person name="Ohkuma M."/>
        </authorList>
    </citation>
    <scope>NUCLEOTIDE SEQUENCE</scope>
    <source>
        <strain evidence="2">JCM 3131</strain>
    </source>
</reference>
<comment type="caution">
    <text evidence="2">The sequence shown here is derived from an EMBL/GenBank/DDBJ whole genome shotgun (WGS) entry which is preliminary data.</text>
</comment>
<dbReference type="EMBL" id="BMQK01000027">
    <property type="protein sequence ID" value="GGQ87748.1"/>
    <property type="molecule type" value="Genomic_DNA"/>
</dbReference>
<accession>A0A918BT12</accession>